<comment type="caution">
    <text evidence="19">The sequence shown here is derived from an EMBL/GenBank/DDBJ whole genome shotgun (WGS) entry which is preliminary data.</text>
</comment>
<dbReference type="InterPro" id="IPR017871">
    <property type="entry name" value="ABC_transporter-like_CS"/>
</dbReference>
<keyword evidence="3" id="KW-1003">Cell membrane</keyword>
<dbReference type="Gene3D" id="3.40.50.300">
    <property type="entry name" value="P-loop containing nucleotide triphosphate hydrolases"/>
    <property type="match status" value="1"/>
</dbReference>
<dbReference type="PROSITE" id="PS00211">
    <property type="entry name" value="ABC_TRANSPORTER_1"/>
    <property type="match status" value="1"/>
</dbReference>
<dbReference type="GO" id="GO:0016887">
    <property type="term" value="F:ATP hydrolysis activity"/>
    <property type="evidence" value="ECO:0007669"/>
    <property type="project" value="InterPro"/>
</dbReference>
<evidence type="ECO:0000256" key="5">
    <source>
        <dbReference type="ARBA" id="ARBA00022505"/>
    </source>
</evidence>
<evidence type="ECO:0000256" key="11">
    <source>
        <dbReference type="ARBA" id="ARBA00038307"/>
    </source>
</evidence>
<evidence type="ECO:0000256" key="15">
    <source>
        <dbReference type="ARBA" id="ARBA00047936"/>
    </source>
</evidence>
<evidence type="ECO:0000256" key="14">
    <source>
        <dbReference type="ARBA" id="ARBA00041133"/>
    </source>
</evidence>
<evidence type="ECO:0000256" key="7">
    <source>
        <dbReference type="ARBA" id="ARBA00022840"/>
    </source>
</evidence>
<evidence type="ECO:0000313" key="20">
    <source>
        <dbReference type="Proteomes" id="UP000270581"/>
    </source>
</evidence>
<dbReference type="InterPro" id="IPR050093">
    <property type="entry name" value="ABC_SmlMolc_Importer"/>
</dbReference>
<evidence type="ECO:0000256" key="9">
    <source>
        <dbReference type="ARBA" id="ARBA00023065"/>
    </source>
</evidence>
<keyword evidence="6" id="KW-0547">Nucleotide-binding</keyword>
<keyword evidence="4" id="KW-0410">Iron transport</keyword>
<comment type="function">
    <text evidence="16">Part of the ABC transporter complex WtpABC involved in molybdate/tungstate import. Responsible for energy coupling to the transport system.</text>
</comment>
<dbReference type="Proteomes" id="UP000270581">
    <property type="component" value="Unassembled WGS sequence"/>
</dbReference>
<dbReference type="GO" id="GO:0043190">
    <property type="term" value="C:ATP-binding cassette (ABC) transporter complex"/>
    <property type="evidence" value="ECO:0007669"/>
    <property type="project" value="InterPro"/>
</dbReference>
<evidence type="ECO:0000256" key="1">
    <source>
        <dbReference type="ARBA" id="ARBA00004202"/>
    </source>
</evidence>
<reference evidence="19 20" key="1">
    <citation type="submission" date="2018-11" db="EMBL/GenBank/DDBJ databases">
        <title>Genome sequences of Natronomonas sp. CBA1133.</title>
        <authorList>
            <person name="Roh S.W."/>
            <person name="Cha I.-T."/>
        </authorList>
    </citation>
    <scope>NUCLEOTIDE SEQUENCE [LARGE SCALE GENOMIC DNA]</scope>
    <source>
        <strain evidence="19 20">CBA1133</strain>
    </source>
</reference>
<dbReference type="GO" id="GO:0015408">
    <property type="term" value="F:ABC-type ferric iron transporter activity"/>
    <property type="evidence" value="ECO:0007669"/>
    <property type="project" value="InterPro"/>
</dbReference>
<dbReference type="FunFam" id="3.40.50.300:FF:000425">
    <property type="entry name" value="Probable ABC transporter, ATP-binding subunit"/>
    <property type="match status" value="1"/>
</dbReference>
<dbReference type="InterPro" id="IPR027417">
    <property type="entry name" value="P-loop_NTPase"/>
</dbReference>
<accession>A0AAJ4R932</accession>
<keyword evidence="9" id="KW-0406">Ion transport</keyword>
<keyword evidence="7 19" id="KW-0067">ATP-binding</keyword>
<feature type="compositionally biased region" description="Polar residues" evidence="17">
    <location>
        <begin position="1"/>
        <end position="10"/>
    </location>
</feature>
<evidence type="ECO:0000256" key="8">
    <source>
        <dbReference type="ARBA" id="ARBA00023004"/>
    </source>
</evidence>
<evidence type="ECO:0000256" key="17">
    <source>
        <dbReference type="SAM" id="MobiDB-lite"/>
    </source>
</evidence>
<organism evidence="19 20">
    <name type="scientific">Halosegnis longus</name>
    <dbReference type="NCBI Taxonomy" id="2216012"/>
    <lineage>
        <taxon>Archaea</taxon>
        <taxon>Methanobacteriati</taxon>
        <taxon>Methanobacteriota</taxon>
        <taxon>Stenosarchaea group</taxon>
        <taxon>Halobacteria</taxon>
        <taxon>Halobacteriales</taxon>
        <taxon>Natronomonadaceae</taxon>
        <taxon>Halosegnis</taxon>
    </lineage>
</organism>
<feature type="region of interest" description="Disordered" evidence="17">
    <location>
        <begin position="1"/>
        <end position="31"/>
    </location>
</feature>
<dbReference type="SMART" id="SM00382">
    <property type="entry name" value="AAA"/>
    <property type="match status" value="1"/>
</dbReference>
<evidence type="ECO:0000256" key="16">
    <source>
        <dbReference type="ARBA" id="ARBA00057369"/>
    </source>
</evidence>
<keyword evidence="8" id="KW-0408">Iron</keyword>
<proteinExistence type="inferred from homology"/>
<dbReference type="GO" id="GO:0005524">
    <property type="term" value="F:ATP binding"/>
    <property type="evidence" value="ECO:0007669"/>
    <property type="project" value="UniProtKB-KW"/>
</dbReference>
<dbReference type="EMBL" id="RJJC01000001">
    <property type="protein sequence ID" value="RNJ26441.1"/>
    <property type="molecule type" value="Genomic_DNA"/>
</dbReference>
<dbReference type="Pfam" id="PF08402">
    <property type="entry name" value="TOBE_2"/>
    <property type="match status" value="1"/>
</dbReference>
<comment type="subunit">
    <text evidence="12">The complex is composed of two ATP-binding proteins (WtpC), two transmembrane proteins (WtpB) and a solute-binding protein (WtpA).</text>
</comment>
<evidence type="ECO:0000256" key="3">
    <source>
        <dbReference type="ARBA" id="ARBA00022475"/>
    </source>
</evidence>
<dbReference type="EC" id="7.3.2.6" evidence="13"/>
<evidence type="ECO:0000256" key="6">
    <source>
        <dbReference type="ARBA" id="ARBA00022741"/>
    </source>
</evidence>
<dbReference type="AlphaFoldDB" id="A0AAJ4R932"/>
<feature type="domain" description="ABC transporter" evidence="18">
    <location>
        <begin position="35"/>
        <end position="263"/>
    </location>
</feature>
<comment type="similarity">
    <text evidence="11">Belongs to the ABC transporter superfamily. Sulfate/tungstate importer (TC 3.A.1.6) family.</text>
</comment>
<keyword evidence="2" id="KW-0813">Transport</keyword>
<keyword evidence="20" id="KW-1185">Reference proteome</keyword>
<sequence>MSNDTRQFRQPATDDSPRFEQDTRTAATQDGDPVLQLRNVTKRFGDAAAVSGLDLTVRDGELLTLLGPSGCGKTTTLRMIAGLEAPSEGTIRVGGTAVADNGGFTQPEDRDVGLVFQEFALFPHLSVAENISFGLEASNPERVQSLLDLVGLSEYGDRSPSDLSGGERQRVALARSLAPEPDVLLLDEPFSNLDVRLRVEMREEVRRILKETGVTAVSVTHDQEEAMSISDRVAVMYDGQLEQVDTPERVFQQPRSRFVASFLGHASFVSGRVDGDIVETGLGSIARRNVDGLATEYDGSKVDIMLRPDDVVARPADISEANGKAVHRRFLGPTVLYRVELDSGDTVGCMHNHDAEIPLNEPIRVDLDVAHDLAWFPSGSNRTPDAE</sequence>
<dbReference type="PANTHER" id="PTHR42781">
    <property type="entry name" value="SPERMIDINE/PUTRESCINE IMPORT ATP-BINDING PROTEIN POTA"/>
    <property type="match status" value="1"/>
</dbReference>
<keyword evidence="5" id="KW-0500">Molybdenum</keyword>
<dbReference type="PROSITE" id="PS50893">
    <property type="entry name" value="ABC_TRANSPORTER_2"/>
    <property type="match status" value="1"/>
</dbReference>
<evidence type="ECO:0000313" key="19">
    <source>
        <dbReference type="EMBL" id="RNJ26441.1"/>
    </source>
</evidence>
<keyword evidence="10" id="KW-0472">Membrane</keyword>
<dbReference type="InterPro" id="IPR008995">
    <property type="entry name" value="Mo/tungstate-bd_C_term_dom"/>
</dbReference>
<protein>
    <recommendedName>
        <fullName evidence="14">Molybdate/tungstate import ATP-binding protein WtpC</fullName>
        <ecNumber evidence="13">7.3.2.6</ecNumber>
    </recommendedName>
</protein>
<dbReference type="InterPro" id="IPR003439">
    <property type="entry name" value="ABC_transporter-like_ATP-bd"/>
</dbReference>
<evidence type="ECO:0000256" key="10">
    <source>
        <dbReference type="ARBA" id="ARBA00023136"/>
    </source>
</evidence>
<evidence type="ECO:0000256" key="4">
    <source>
        <dbReference type="ARBA" id="ARBA00022496"/>
    </source>
</evidence>
<dbReference type="InterPro" id="IPR003593">
    <property type="entry name" value="AAA+_ATPase"/>
</dbReference>
<dbReference type="SUPFAM" id="SSF52540">
    <property type="entry name" value="P-loop containing nucleoside triphosphate hydrolases"/>
    <property type="match status" value="1"/>
</dbReference>
<evidence type="ECO:0000256" key="12">
    <source>
        <dbReference type="ARBA" id="ARBA00038781"/>
    </source>
</evidence>
<dbReference type="CDD" id="cd03259">
    <property type="entry name" value="ABC_Carb_Solutes_like"/>
    <property type="match status" value="1"/>
</dbReference>
<gene>
    <name evidence="19" type="ORF">Nmn1133_07010</name>
</gene>
<dbReference type="GO" id="GO:1901238">
    <property type="term" value="F:ABC-type tungstate transporter activity"/>
    <property type="evidence" value="ECO:0007669"/>
    <property type="project" value="UniProtKB-EC"/>
</dbReference>
<comment type="subcellular location">
    <subcellularLocation>
        <location evidence="1">Cell membrane</location>
        <topology evidence="1">Peripheral membrane protein</topology>
    </subcellularLocation>
</comment>
<dbReference type="InterPro" id="IPR013611">
    <property type="entry name" value="Transp-assoc_OB_typ2"/>
</dbReference>
<dbReference type="PANTHER" id="PTHR42781:SF4">
    <property type="entry name" value="SPERMIDINE_PUTRESCINE IMPORT ATP-BINDING PROTEIN POTA"/>
    <property type="match status" value="1"/>
</dbReference>
<comment type="catalytic activity">
    <reaction evidence="15">
        <text>tungstate(in) + ATP + H2O = tungstate(out) + ADP + phosphate + H(+)</text>
        <dbReference type="Rhea" id="RHEA:35027"/>
        <dbReference type="ChEBI" id="CHEBI:15377"/>
        <dbReference type="ChEBI" id="CHEBI:15378"/>
        <dbReference type="ChEBI" id="CHEBI:30616"/>
        <dbReference type="ChEBI" id="CHEBI:43474"/>
        <dbReference type="ChEBI" id="CHEBI:46502"/>
        <dbReference type="ChEBI" id="CHEBI:456216"/>
        <dbReference type="EC" id="7.3.2.6"/>
    </reaction>
</comment>
<dbReference type="Pfam" id="PF00005">
    <property type="entry name" value="ABC_tran"/>
    <property type="match status" value="1"/>
</dbReference>
<evidence type="ECO:0000256" key="13">
    <source>
        <dbReference type="ARBA" id="ARBA00039025"/>
    </source>
</evidence>
<evidence type="ECO:0000259" key="18">
    <source>
        <dbReference type="PROSITE" id="PS50893"/>
    </source>
</evidence>
<evidence type="ECO:0000256" key="2">
    <source>
        <dbReference type="ARBA" id="ARBA00022448"/>
    </source>
</evidence>
<dbReference type="InterPro" id="IPR015853">
    <property type="entry name" value="ABC_transpr_FbpC"/>
</dbReference>
<dbReference type="RefSeq" id="WP_075936442.1">
    <property type="nucleotide sequence ID" value="NZ_BDJH01000002.1"/>
</dbReference>
<dbReference type="SUPFAM" id="SSF50331">
    <property type="entry name" value="MOP-like"/>
    <property type="match status" value="1"/>
</dbReference>
<name>A0AAJ4R932_9EURY</name>